<proteinExistence type="predicted"/>
<keyword evidence="2" id="KW-1015">Disulfide bond</keyword>
<dbReference type="PANTHER" id="PTHR46784">
    <property type="entry name" value="KILLER CELL LECTIN-LIKE RECEPTOR SUBFAMILY B MEMBER 1"/>
    <property type="match status" value="1"/>
</dbReference>
<dbReference type="GO" id="GO:0038023">
    <property type="term" value="F:signaling receptor activity"/>
    <property type="evidence" value="ECO:0007669"/>
    <property type="project" value="TreeGrafter"/>
</dbReference>
<dbReference type="InterPro" id="IPR016186">
    <property type="entry name" value="C-type_lectin-like/link_sf"/>
</dbReference>
<dbReference type="InterPro" id="IPR001304">
    <property type="entry name" value="C-type_lectin-like"/>
</dbReference>
<reference evidence="4 5" key="1">
    <citation type="submission" date="2019-09" db="EMBL/GenBank/DDBJ databases">
        <title>Bird 10,000 Genomes (B10K) Project - Family phase.</title>
        <authorList>
            <person name="Zhang G."/>
        </authorList>
    </citation>
    <scope>NUCLEOTIDE SEQUENCE [LARGE SCALE GENOMIC DNA]</scope>
    <source>
        <strain evidence="4">B10K-DU-002-05</strain>
        <tissue evidence="4">Muscle</tissue>
    </source>
</reference>
<dbReference type="Pfam" id="PF00059">
    <property type="entry name" value="Lectin_C"/>
    <property type="match status" value="1"/>
</dbReference>
<gene>
    <name evidence="4" type="primary">Klrb1b_1</name>
    <name evidence="4" type="ORF">GYMTIB_R16069</name>
</gene>
<comment type="caution">
    <text evidence="4">The sequence shown here is derived from an EMBL/GenBank/DDBJ whole genome shotgun (WGS) entry which is preliminary data.</text>
</comment>
<dbReference type="PANTHER" id="PTHR46784:SF1">
    <property type="entry name" value="KILLER CELL LECTIN-LIKE RECEPTOR SUBFAMILY B MEMBER 1"/>
    <property type="match status" value="1"/>
</dbReference>
<evidence type="ECO:0000259" key="3">
    <source>
        <dbReference type="PROSITE" id="PS50041"/>
    </source>
</evidence>
<feature type="domain" description="C-type lectin" evidence="3">
    <location>
        <begin position="1"/>
        <end position="91"/>
    </location>
</feature>
<organism evidence="4 5">
    <name type="scientific">Gymnorhina tibicen</name>
    <name type="common">Australian magpie</name>
    <name type="synonym">Cracticus tibicen</name>
    <dbReference type="NCBI Taxonomy" id="9132"/>
    <lineage>
        <taxon>Eukaryota</taxon>
        <taxon>Metazoa</taxon>
        <taxon>Chordata</taxon>
        <taxon>Craniata</taxon>
        <taxon>Vertebrata</taxon>
        <taxon>Euteleostomi</taxon>
        <taxon>Archelosauria</taxon>
        <taxon>Archosauria</taxon>
        <taxon>Dinosauria</taxon>
        <taxon>Saurischia</taxon>
        <taxon>Theropoda</taxon>
        <taxon>Coelurosauria</taxon>
        <taxon>Aves</taxon>
        <taxon>Neognathae</taxon>
        <taxon>Neoaves</taxon>
        <taxon>Telluraves</taxon>
        <taxon>Australaves</taxon>
        <taxon>Passeriformes</taxon>
        <taxon>Artamidae</taxon>
        <taxon>Gymnorhina</taxon>
    </lineage>
</organism>
<dbReference type="EMBL" id="VXAZ01003267">
    <property type="protein sequence ID" value="NXM42025.1"/>
    <property type="molecule type" value="Genomic_DNA"/>
</dbReference>
<dbReference type="AlphaFoldDB" id="A0A7L1ANW9"/>
<dbReference type="Proteomes" id="UP000579941">
    <property type="component" value="Unassembled WGS sequence"/>
</dbReference>
<dbReference type="InterPro" id="IPR016187">
    <property type="entry name" value="CTDL_fold"/>
</dbReference>
<feature type="non-terminal residue" evidence="4">
    <location>
        <position position="1"/>
    </location>
</feature>
<sequence length="97" mass="11119">REDCGDRGATLLLPRDRDELEFLNETLQKPLLSFWIELWVPAARTGWTWVNGSLLDWDHWTSGSDLDSVGRSEGSTIIPDNCDLDSQWICQREATKL</sequence>
<dbReference type="PROSITE" id="PS50041">
    <property type="entry name" value="C_TYPE_LECTIN_2"/>
    <property type="match status" value="1"/>
</dbReference>
<evidence type="ECO:0000256" key="2">
    <source>
        <dbReference type="ARBA" id="ARBA00023157"/>
    </source>
</evidence>
<evidence type="ECO:0000313" key="5">
    <source>
        <dbReference type="Proteomes" id="UP000579941"/>
    </source>
</evidence>
<keyword evidence="1" id="KW-0472">Membrane</keyword>
<keyword evidence="1" id="KW-1133">Transmembrane helix</keyword>
<evidence type="ECO:0000256" key="1">
    <source>
        <dbReference type="ARBA" id="ARBA00022989"/>
    </source>
</evidence>
<dbReference type="GO" id="GO:0042269">
    <property type="term" value="P:regulation of natural killer cell mediated cytotoxicity"/>
    <property type="evidence" value="ECO:0007669"/>
    <property type="project" value="TreeGrafter"/>
</dbReference>
<feature type="non-terminal residue" evidence="4">
    <location>
        <position position="97"/>
    </location>
</feature>
<dbReference type="InterPro" id="IPR051527">
    <property type="entry name" value="KLR_subfamily_B"/>
</dbReference>
<accession>A0A7L1ANW9</accession>
<dbReference type="GO" id="GO:0005886">
    <property type="term" value="C:plasma membrane"/>
    <property type="evidence" value="ECO:0007669"/>
    <property type="project" value="TreeGrafter"/>
</dbReference>
<name>A0A7L1ANW9_GYMTI</name>
<keyword evidence="1" id="KW-0812">Transmembrane</keyword>
<keyword evidence="5" id="KW-1185">Reference proteome</keyword>
<dbReference type="SUPFAM" id="SSF56436">
    <property type="entry name" value="C-type lectin-like"/>
    <property type="match status" value="1"/>
</dbReference>
<dbReference type="GO" id="GO:0009986">
    <property type="term" value="C:cell surface"/>
    <property type="evidence" value="ECO:0007669"/>
    <property type="project" value="TreeGrafter"/>
</dbReference>
<dbReference type="Gene3D" id="3.10.100.10">
    <property type="entry name" value="Mannose-Binding Protein A, subunit A"/>
    <property type="match status" value="1"/>
</dbReference>
<evidence type="ECO:0000313" key="4">
    <source>
        <dbReference type="EMBL" id="NXM42025.1"/>
    </source>
</evidence>
<protein>
    <submittedName>
        <fullName evidence="4">KRBBA protein</fullName>
    </submittedName>
</protein>